<dbReference type="VEuPathDB" id="MicrosporidiaDB:M153_25380001860"/>
<sequence length="155" mass="18318">MMMQPTTGQILYSGIVSHDPSRFFLIVVENRRSETLKRHIKENIHPGTEIVTDGYPSYQNKVDEAFYQHETINHYLGFTNDAGGHTNTIENHWLHLKNEIRCKWGVIYANIQFFLSILNSEKSMSHYQTTQLFNILVIFLGIYFDLIFIFKYFYI</sequence>
<evidence type="ECO:0000259" key="2">
    <source>
        <dbReference type="SMART" id="SM01126"/>
    </source>
</evidence>
<reference evidence="3 4" key="1">
    <citation type="submission" date="2015-07" db="EMBL/GenBank/DDBJ databases">
        <title>The genome of Pseudoloma neurophilia, a relevant intracellular parasite of the zebrafish.</title>
        <authorList>
            <person name="Ndikumana S."/>
            <person name="Pelin A."/>
            <person name="Sanders J."/>
            <person name="Corradi N."/>
        </authorList>
    </citation>
    <scope>NUCLEOTIDE SEQUENCE [LARGE SCALE GENOMIC DNA]</scope>
    <source>
        <strain evidence="3 4">MK1</strain>
    </source>
</reference>
<dbReference type="SMART" id="SM01126">
    <property type="entry name" value="DDE_Tnp_IS1595"/>
    <property type="match status" value="1"/>
</dbReference>
<evidence type="ECO:0000313" key="3">
    <source>
        <dbReference type="EMBL" id="KRH92834.1"/>
    </source>
</evidence>
<organism evidence="3 4">
    <name type="scientific">Pseudoloma neurophilia</name>
    <dbReference type="NCBI Taxonomy" id="146866"/>
    <lineage>
        <taxon>Eukaryota</taxon>
        <taxon>Fungi</taxon>
        <taxon>Fungi incertae sedis</taxon>
        <taxon>Microsporidia</taxon>
        <taxon>Pseudoloma</taxon>
    </lineage>
</organism>
<keyword evidence="4" id="KW-1185">Reference proteome</keyword>
<dbReference type="OrthoDB" id="2194529at2759"/>
<protein>
    <submittedName>
        <fullName evidence="3">Putative transposase-like protein</fullName>
    </submittedName>
</protein>
<proteinExistence type="predicted"/>
<feature type="domain" description="ISXO2-like transposase" evidence="2">
    <location>
        <begin position="2"/>
        <end position="109"/>
    </location>
</feature>
<dbReference type="Proteomes" id="UP000051530">
    <property type="component" value="Unassembled WGS sequence"/>
</dbReference>
<dbReference type="EMBL" id="LGUB01000644">
    <property type="protein sequence ID" value="KRH92834.1"/>
    <property type="molecule type" value="Genomic_DNA"/>
</dbReference>
<dbReference type="Pfam" id="PF12762">
    <property type="entry name" value="DDE_Tnp_IS1595"/>
    <property type="match status" value="1"/>
</dbReference>
<dbReference type="AlphaFoldDB" id="A0A0R0LTT4"/>
<comment type="caution">
    <text evidence="3">The sequence shown here is derived from an EMBL/GenBank/DDBJ whole genome shotgun (WGS) entry which is preliminary data.</text>
</comment>
<evidence type="ECO:0000313" key="4">
    <source>
        <dbReference type="Proteomes" id="UP000051530"/>
    </source>
</evidence>
<keyword evidence="1" id="KW-1133">Transmembrane helix</keyword>
<dbReference type="PANTHER" id="PTHR47163">
    <property type="entry name" value="DDE_TNP_IS1595 DOMAIN-CONTAINING PROTEIN"/>
    <property type="match status" value="1"/>
</dbReference>
<evidence type="ECO:0000256" key="1">
    <source>
        <dbReference type="SAM" id="Phobius"/>
    </source>
</evidence>
<keyword evidence="1" id="KW-0812">Transmembrane</keyword>
<accession>A0A0R0LTT4</accession>
<name>A0A0R0LTT4_9MICR</name>
<feature type="transmembrane region" description="Helical" evidence="1">
    <location>
        <begin position="132"/>
        <end position="154"/>
    </location>
</feature>
<keyword evidence="1" id="KW-0472">Membrane</keyword>
<dbReference type="InterPro" id="IPR053164">
    <property type="entry name" value="IS1016-like_transposase"/>
</dbReference>
<dbReference type="InterPro" id="IPR024445">
    <property type="entry name" value="Tnp_ISXO2-like"/>
</dbReference>
<gene>
    <name evidence="3" type="ORF">M153_25380001860</name>
</gene>
<dbReference type="PANTHER" id="PTHR47163:SF2">
    <property type="entry name" value="SI:DKEY-17M8.2"/>
    <property type="match status" value="1"/>
</dbReference>